<accession>R0MBU6</accession>
<evidence type="ECO:0000313" key="2">
    <source>
        <dbReference type="Proteomes" id="UP000016927"/>
    </source>
</evidence>
<name>R0MBU6_NOSB1</name>
<sequence>MSVKRKKPNFMNNILIDTIDRGEELIRTDILSESIKLFQNRKVSLEIETNTQNIIKESNTNWNQEAQNNLNNLINGNNFDLVKEANEKYNTLRNTLFLEILEKYKNNNEKDCLSYEYLYKRILDSYDLLDEYDTTKYTNIPRSVYLDNKIRVHNMVMKLICGSKQMEHSSSMVIPLSGNLSQIIKHFHNGKSHTKVEYTDNKKQSFSKQKEIITLDEIDRVVEELDKMNNINKDLDIDINGNIIEIGNLIQSSDVIQGDKLINDNLIDNNDIIHKDFNRIESITNDSRYQLFLKRTSPTLLKLCDTPEEFVIKYEEVIKEKGIINDAVLKKKKWGSIKDLEVLPGIPPLEDVKWVKRDLNKFNACVVRYQNNFSLYKSEIPHIPTKELI</sequence>
<dbReference type="EMBL" id="KB908912">
    <property type="protein sequence ID" value="EOB15409.1"/>
    <property type="molecule type" value="Genomic_DNA"/>
</dbReference>
<evidence type="ECO:0000313" key="1">
    <source>
        <dbReference type="EMBL" id="EOB15409.1"/>
    </source>
</evidence>
<dbReference type="VEuPathDB" id="MicrosporidiaDB:NBO_4g0037"/>
<reference evidence="1 2" key="1">
    <citation type="journal article" date="2013" name="BMC Genomics">
        <title>Comparative genomics of parasitic silkworm microsporidia reveal an association between genome expansion and host adaptation.</title>
        <authorList>
            <person name="Pan G."/>
            <person name="Xu J."/>
            <person name="Li T."/>
            <person name="Xia Q."/>
            <person name="Liu S.L."/>
            <person name="Zhang G."/>
            <person name="Li S."/>
            <person name="Li C."/>
            <person name="Liu H."/>
            <person name="Yang L."/>
            <person name="Liu T."/>
            <person name="Zhang X."/>
            <person name="Wu Z."/>
            <person name="Fan W."/>
            <person name="Dang X."/>
            <person name="Xiang H."/>
            <person name="Tao M."/>
            <person name="Li Y."/>
            <person name="Hu J."/>
            <person name="Li Z."/>
            <person name="Lin L."/>
            <person name="Luo J."/>
            <person name="Geng L."/>
            <person name="Wang L."/>
            <person name="Long M."/>
            <person name="Wan Y."/>
            <person name="He N."/>
            <person name="Zhang Z."/>
            <person name="Lu C."/>
            <person name="Keeling P.J."/>
            <person name="Wang J."/>
            <person name="Xiang Z."/>
            <person name="Zhou Z."/>
        </authorList>
    </citation>
    <scope>NUCLEOTIDE SEQUENCE [LARGE SCALE GENOMIC DNA]</scope>
    <source>
        <strain evidence="2">CQ1 / CVCC 102059</strain>
    </source>
</reference>
<proteinExistence type="predicted"/>
<organism evidence="1 2">
    <name type="scientific">Nosema bombycis (strain CQ1 / CVCC 102059)</name>
    <name type="common">Microsporidian parasite</name>
    <name type="synonym">Pebrine of silkworm</name>
    <dbReference type="NCBI Taxonomy" id="578461"/>
    <lineage>
        <taxon>Eukaryota</taxon>
        <taxon>Fungi</taxon>
        <taxon>Fungi incertae sedis</taxon>
        <taxon>Microsporidia</taxon>
        <taxon>Nosematidae</taxon>
        <taxon>Nosema</taxon>
    </lineage>
</organism>
<protein>
    <submittedName>
        <fullName evidence="1">Uncharacterized protein</fullName>
    </submittedName>
</protein>
<dbReference type="AlphaFoldDB" id="R0MBU6"/>
<keyword evidence="2" id="KW-1185">Reference proteome</keyword>
<dbReference type="HOGENOM" id="CLU_709988_0_0_1"/>
<gene>
    <name evidence="1" type="ORF">NBO_4g0037</name>
</gene>
<dbReference type="Proteomes" id="UP000016927">
    <property type="component" value="Unassembled WGS sequence"/>
</dbReference>